<dbReference type="EMBL" id="VORY01000021">
    <property type="protein sequence ID" value="TXD92430.1"/>
    <property type="molecule type" value="Genomic_DNA"/>
</dbReference>
<sequence>MENKKTLVLGASLNTSRYSNLAINRLVAYKHPVVAVGLRKGEVAGVPIVTEKESFEEVDTVTLYLNAKRQEEYYDYIISLHPERVIFNPGTENPELYRLLRENNIDFENACTLIMLGTNQY</sequence>
<feature type="domain" description="CoA-binding" evidence="1">
    <location>
        <begin position="4"/>
        <end position="116"/>
    </location>
</feature>
<dbReference type="AlphaFoldDB" id="A0A5C6ZNZ8"/>
<dbReference type="Pfam" id="PF13380">
    <property type="entry name" value="CoA_binding_2"/>
    <property type="match status" value="1"/>
</dbReference>
<reference evidence="2 3" key="1">
    <citation type="submission" date="2019-08" db="EMBL/GenBank/DDBJ databases">
        <title>Genome sequence of Gillisia hiemivivida IC154 (type strain).</title>
        <authorList>
            <person name="Bowman J.P."/>
        </authorList>
    </citation>
    <scope>NUCLEOTIDE SEQUENCE [LARGE SCALE GENOMIC DNA]</scope>
    <source>
        <strain evidence="2 3">IC154</strain>
    </source>
</reference>
<name>A0A5C6ZNZ8_9FLAO</name>
<keyword evidence="3" id="KW-1185">Reference proteome</keyword>
<organism evidence="2 3">
    <name type="scientific">Gillisia hiemivivida</name>
    <dbReference type="NCBI Taxonomy" id="291190"/>
    <lineage>
        <taxon>Bacteria</taxon>
        <taxon>Pseudomonadati</taxon>
        <taxon>Bacteroidota</taxon>
        <taxon>Flavobacteriia</taxon>
        <taxon>Flavobacteriales</taxon>
        <taxon>Flavobacteriaceae</taxon>
        <taxon>Gillisia</taxon>
    </lineage>
</organism>
<comment type="caution">
    <text evidence="2">The sequence shown here is derived from an EMBL/GenBank/DDBJ whole genome shotgun (WGS) entry which is preliminary data.</text>
</comment>
<evidence type="ECO:0000313" key="3">
    <source>
        <dbReference type="Proteomes" id="UP000321367"/>
    </source>
</evidence>
<dbReference type="Gene3D" id="3.40.50.720">
    <property type="entry name" value="NAD(P)-binding Rossmann-like Domain"/>
    <property type="match status" value="1"/>
</dbReference>
<dbReference type="SUPFAM" id="SSF51735">
    <property type="entry name" value="NAD(P)-binding Rossmann-fold domains"/>
    <property type="match status" value="1"/>
</dbReference>
<dbReference type="Proteomes" id="UP000321367">
    <property type="component" value="Unassembled WGS sequence"/>
</dbReference>
<dbReference type="InterPro" id="IPR036291">
    <property type="entry name" value="NAD(P)-bd_dom_sf"/>
</dbReference>
<evidence type="ECO:0000259" key="1">
    <source>
        <dbReference type="Pfam" id="PF13380"/>
    </source>
</evidence>
<dbReference type="OrthoDB" id="708726at2"/>
<proteinExistence type="predicted"/>
<dbReference type="RefSeq" id="WP_146933884.1">
    <property type="nucleotide sequence ID" value="NZ_CBCSHZ010000022.1"/>
</dbReference>
<evidence type="ECO:0000313" key="2">
    <source>
        <dbReference type="EMBL" id="TXD92430.1"/>
    </source>
</evidence>
<gene>
    <name evidence="2" type="ORF">ES724_13825</name>
</gene>
<protein>
    <submittedName>
        <fullName evidence="2">CoA-binding protein</fullName>
    </submittedName>
</protein>
<accession>A0A5C6ZNZ8</accession>
<dbReference type="InterPro" id="IPR003781">
    <property type="entry name" value="CoA-bd"/>
</dbReference>